<sequence length="912" mass="99733">MAHEYRIHPPCVVAALPRPLDPTKGRILARELYGRKGRKRNEVAVGIDGGNASLYDVSTSRIITSYPIPPQESFTCAPYSVRIKPSSKSNVLRYTFLSTQFGSSQKMTLFKDVMHPDGAITSTTASQVLQTSPVRYMTSTSPTSRESEIGDIIAICHNGELVCLSGESVAIHWSASVNPALEQLVSGGVDDLEVEFVASGGLADFADGMFKKRPEVLSSLPTSSPDCEPVLLVMVTRSTSKGERNRHLTVLAALPGAQTAPANSQKLMTLDVTPIRTRRVDETTCQIDIQSGLLLELSGGAVSVYDITGAVPKLKSTSLFDGVQSFLRLSRPFILSMSLQSVGLFNYQHRSVHGKTALDTSELPPDTQTPRSCQLITFLRGTEVAIALIDNVLVSIYVEPPKVHGKRRKRGLLIDSLGCGAPVELQPKRAQPLGRIKEYSNYVSGTMSQKYLQQYNDSVRHADELLSENHVAKWEDLLRQQFGIKVRTGAGPEDGARPDEPIATDMTEPAEWDLSTGTRYPKVDRRWVMYAISQVFTMETVDVVGQDRPRRRLQLVLPDSNVTTYLVAAGHLTVSNLIAAFRADIDSDTAEWRQLARSLMECLVEADGSTSLLFRYLEATRMGAVEVTIAIRALMLSMDFIPDTTVSGGSGKLSAEEAEEAADTMDTDLDELERQIAVTERYLGDESSTQSRGLTLALTKLWRLPAQSVVRAVRATMKRDEILALIQLLRVELIRGSWTTLYMDASGSEVEEVEEGEEAPPDGAIALIADLLGRCLDAIGASGRLLNESTTWVDQTRVSEFVGALKLEVSAALEGVREAAYVKGLVSQMVRFGLEASKRPAVQSKMKGQQPVTLAVATRQSRMLPIGLKAKGLPTREKLASSGGEVVQRSMRELGHLKSQHVGVYSLERIDV</sequence>
<organism evidence="1 2">
    <name type="scientific">Ophiocordyceps camponoti-floridani</name>
    <dbReference type="NCBI Taxonomy" id="2030778"/>
    <lineage>
        <taxon>Eukaryota</taxon>
        <taxon>Fungi</taxon>
        <taxon>Dikarya</taxon>
        <taxon>Ascomycota</taxon>
        <taxon>Pezizomycotina</taxon>
        <taxon>Sordariomycetes</taxon>
        <taxon>Hypocreomycetidae</taxon>
        <taxon>Hypocreales</taxon>
        <taxon>Ophiocordycipitaceae</taxon>
        <taxon>Ophiocordyceps</taxon>
    </lineage>
</organism>
<comment type="caution">
    <text evidence="1">The sequence shown here is derived from an EMBL/GenBank/DDBJ whole genome shotgun (WGS) entry which is preliminary data.</text>
</comment>
<evidence type="ECO:0000313" key="1">
    <source>
        <dbReference type="EMBL" id="KAF4591412.1"/>
    </source>
</evidence>
<name>A0A8H4Q934_9HYPO</name>
<protein>
    <submittedName>
        <fullName evidence="1">Uncharacterized protein</fullName>
    </submittedName>
</protein>
<dbReference type="AlphaFoldDB" id="A0A8H4Q934"/>
<dbReference type="EMBL" id="JAACLJ010000002">
    <property type="protein sequence ID" value="KAF4591412.1"/>
    <property type="molecule type" value="Genomic_DNA"/>
</dbReference>
<dbReference type="Proteomes" id="UP000562929">
    <property type="component" value="Unassembled WGS sequence"/>
</dbReference>
<dbReference type="OrthoDB" id="5330858at2759"/>
<proteinExistence type="predicted"/>
<gene>
    <name evidence="1" type="ORF">GQ602_001711</name>
</gene>
<accession>A0A8H4Q934</accession>
<reference evidence="1 2" key="1">
    <citation type="journal article" date="2020" name="G3 (Bethesda)">
        <title>Genetic Underpinnings of Host Manipulation by Ophiocordyceps as Revealed by Comparative Transcriptomics.</title>
        <authorList>
            <person name="Will I."/>
            <person name="Das B."/>
            <person name="Trinh T."/>
            <person name="Brachmann A."/>
            <person name="Ohm R.A."/>
            <person name="de Bekker C."/>
        </authorList>
    </citation>
    <scope>NUCLEOTIDE SEQUENCE [LARGE SCALE GENOMIC DNA]</scope>
    <source>
        <strain evidence="1 2">EC05</strain>
    </source>
</reference>
<keyword evidence="2" id="KW-1185">Reference proteome</keyword>
<evidence type="ECO:0000313" key="2">
    <source>
        <dbReference type="Proteomes" id="UP000562929"/>
    </source>
</evidence>